<feature type="transmembrane region" description="Helical" evidence="5">
    <location>
        <begin position="22"/>
        <end position="45"/>
    </location>
</feature>
<keyword evidence="8" id="KW-1185">Reference proteome</keyword>
<feature type="transmembrane region" description="Helical" evidence="5">
    <location>
        <begin position="65"/>
        <end position="89"/>
    </location>
</feature>
<feature type="region of interest" description="Disordered" evidence="6">
    <location>
        <begin position="971"/>
        <end position="994"/>
    </location>
</feature>
<feature type="compositionally biased region" description="Acidic residues" evidence="6">
    <location>
        <begin position="901"/>
        <end position="910"/>
    </location>
</feature>
<feature type="region of interest" description="Disordered" evidence="6">
    <location>
        <begin position="892"/>
        <end position="938"/>
    </location>
</feature>
<evidence type="ECO:0000256" key="1">
    <source>
        <dbReference type="ARBA" id="ARBA00022475"/>
    </source>
</evidence>
<dbReference type="RefSeq" id="WP_100414431.1">
    <property type="nucleotide sequence ID" value="NZ_PGEZ01000001.1"/>
</dbReference>
<dbReference type="HAMAP" id="MF_01600">
    <property type="entry name" value="UPF0182"/>
    <property type="match status" value="1"/>
</dbReference>
<reference evidence="7 8" key="1">
    <citation type="submission" date="2017-11" db="EMBL/GenBank/DDBJ databases">
        <title>Genomic Encyclopedia of Archaeal and Bacterial Type Strains, Phase II (KMG-II): From Individual Species to Whole Genera.</title>
        <authorList>
            <person name="Goeker M."/>
        </authorList>
    </citation>
    <scope>NUCLEOTIDE SEQUENCE [LARGE SCALE GENOMIC DNA]</scope>
    <source>
        <strain evidence="7 8">DSM 27763</strain>
    </source>
</reference>
<keyword evidence="4 5" id="KW-0472">Membrane</keyword>
<dbReference type="PANTHER" id="PTHR39344:SF1">
    <property type="entry name" value="UPF0182 PROTEIN SLL1060"/>
    <property type="match status" value="1"/>
</dbReference>
<dbReference type="EMBL" id="PGEZ01000001">
    <property type="protein sequence ID" value="PJJ56629.1"/>
    <property type="molecule type" value="Genomic_DNA"/>
</dbReference>
<evidence type="ECO:0000256" key="4">
    <source>
        <dbReference type="ARBA" id="ARBA00023136"/>
    </source>
</evidence>
<evidence type="ECO:0000313" key="8">
    <source>
        <dbReference type="Proteomes" id="UP000230842"/>
    </source>
</evidence>
<accession>A0A2M9BFA2</accession>
<feature type="transmembrane region" description="Helical" evidence="5">
    <location>
        <begin position="217"/>
        <end position="234"/>
    </location>
</feature>
<dbReference type="AlphaFoldDB" id="A0A2M9BFA2"/>
<dbReference type="PANTHER" id="PTHR39344">
    <property type="entry name" value="UPF0182 PROTEIN SLL1060"/>
    <property type="match status" value="1"/>
</dbReference>
<organism evidence="7 8">
    <name type="scientific">Mumia flava</name>
    <dbReference type="NCBI Taxonomy" id="1348852"/>
    <lineage>
        <taxon>Bacteria</taxon>
        <taxon>Bacillati</taxon>
        <taxon>Actinomycetota</taxon>
        <taxon>Actinomycetes</taxon>
        <taxon>Propionibacteriales</taxon>
        <taxon>Nocardioidaceae</taxon>
        <taxon>Mumia</taxon>
    </lineage>
</organism>
<keyword evidence="3 5" id="KW-1133">Transmembrane helix</keyword>
<dbReference type="InterPro" id="IPR005372">
    <property type="entry name" value="UPF0182"/>
</dbReference>
<dbReference type="Pfam" id="PF03699">
    <property type="entry name" value="UPF0182"/>
    <property type="match status" value="1"/>
</dbReference>
<sequence length="994" mass="108461">MSHGSAAAPPDRPGISRQGRRVLIPTIITLVALLFLGAIFTGVWTDRLWFASIDYGSVYSTLLSTRVLLFLVFGVLFAAIVLVNIWLAYRARPKMTGPQRQNDPVARYRDALEPLKKPAMLALGVLLVIFAGSSSAGQWRTFLLWRNATEFGQDDQTFGVDLSFFMFDYPFLRFLTAFGFAVLIVAGIAVAFVHYVYGGISLSSKSQRVSRAAQVHLSIIVGLFMLLKAFAYWLDRFGFAIDSSNLVTGITYTDANARIPSKNILMVVALICALLFFANAIWQNWLLPGISLALLVLTSVLIGGIWPAIMQSFQVNPSEPDKEAPYLEKNITATRDAYGIDTVEKESYNARTSLTPQQLTETAESRVSTRLLDPTLVSPAFEQLQQVRGYYTVPGTLDVDRYQLEGQENPQDIVIAARELNLDGLPPNQRNWANDHTVYTHGYGVIAARGNQRGSQGEPVWVEKDIPPTGELDIETAPRIYFGENSPSYSIVGRPEGDAPIEVDIPRGNGANPSTDESDTEDVTQNTYDGDGGVTIGSTFRKLLYAVKFSEPNIILSNRVNDQSRILYDRNPRDRVAKVAPWLTIDGDPYPAVVDGRVVWILDGYTTSDSYPYSEKVSLQEATSDSRTGTGNQIALPSDQVNYMRNAVKAVVDAYDGTVDLYEWDTEDPVLQTWMKAFPDTVQPKSAISDDLLAHLRYPVDLFKVQRFMLGAYHVTDPQTFYEGGERWKIPEDPTSKGSLQPPYYLSIQRPGDDDVRYSLTSVYLPNNRQNLASFVSVNSEASDPDGFGNIQILQLGAGTTVDGPNQIANRFEADSRVSSALLPFKSAGTKVLFGNLLTLPVGDGLLYVQPVYIRRSATEGSYPVLQFVIASFGDEIGFGQSLDEALRVATGTEGTPDVSDGTEDGEVEEGSAGGGGSGGEGSGGSGGAGGAEPATLEELLQQADAEYNAAQEALQRGDLGEYQDRVNDMAGILDQIQEQYGTPAATPSPDGEG</sequence>
<keyword evidence="2 5" id="KW-0812">Transmembrane</keyword>
<feature type="compositionally biased region" description="Gly residues" evidence="6">
    <location>
        <begin position="912"/>
        <end position="931"/>
    </location>
</feature>
<feature type="transmembrane region" description="Helical" evidence="5">
    <location>
        <begin position="264"/>
        <end position="282"/>
    </location>
</feature>
<feature type="transmembrane region" description="Helical" evidence="5">
    <location>
        <begin position="171"/>
        <end position="197"/>
    </location>
</feature>
<name>A0A2M9BFA2_9ACTN</name>
<keyword evidence="1 5" id="KW-1003">Cell membrane</keyword>
<dbReference type="GO" id="GO:0005886">
    <property type="term" value="C:plasma membrane"/>
    <property type="evidence" value="ECO:0007669"/>
    <property type="project" value="UniProtKB-SubCell"/>
</dbReference>
<feature type="transmembrane region" description="Helical" evidence="5">
    <location>
        <begin position="289"/>
        <end position="309"/>
    </location>
</feature>
<evidence type="ECO:0000313" key="7">
    <source>
        <dbReference type="EMBL" id="PJJ56629.1"/>
    </source>
</evidence>
<evidence type="ECO:0000256" key="2">
    <source>
        <dbReference type="ARBA" id="ARBA00022692"/>
    </source>
</evidence>
<comment type="similarity">
    <text evidence="5">Belongs to the UPF0182 family.</text>
</comment>
<dbReference type="Proteomes" id="UP000230842">
    <property type="component" value="Unassembled WGS sequence"/>
</dbReference>
<proteinExistence type="inferred from homology"/>
<comment type="caution">
    <text evidence="7">The sequence shown here is derived from an EMBL/GenBank/DDBJ whole genome shotgun (WGS) entry which is preliminary data.</text>
</comment>
<dbReference type="OrthoDB" id="9763654at2"/>
<dbReference type="GO" id="GO:0005576">
    <property type="term" value="C:extracellular region"/>
    <property type="evidence" value="ECO:0007669"/>
    <property type="project" value="TreeGrafter"/>
</dbReference>
<protein>
    <recommendedName>
        <fullName evidence="5">UPF0182 protein CLV56_0840</fullName>
    </recommendedName>
</protein>
<comment type="subcellular location">
    <subcellularLocation>
        <location evidence="5">Cell membrane</location>
        <topology evidence="5">Multi-pass membrane protein</topology>
    </subcellularLocation>
</comment>
<evidence type="ECO:0000256" key="3">
    <source>
        <dbReference type="ARBA" id="ARBA00022989"/>
    </source>
</evidence>
<feature type="region of interest" description="Disordered" evidence="6">
    <location>
        <begin position="506"/>
        <end position="530"/>
    </location>
</feature>
<evidence type="ECO:0000256" key="5">
    <source>
        <dbReference type="HAMAP-Rule" id="MF_01600"/>
    </source>
</evidence>
<evidence type="ECO:0000256" key="6">
    <source>
        <dbReference type="SAM" id="MobiDB-lite"/>
    </source>
</evidence>
<gene>
    <name evidence="7" type="ORF">CLV56_0840</name>
</gene>
<feature type="transmembrane region" description="Helical" evidence="5">
    <location>
        <begin position="119"/>
        <end position="139"/>
    </location>
</feature>